<reference evidence="7 8" key="1">
    <citation type="submission" date="2023-01" db="EMBL/GenBank/DDBJ databases">
        <title>Analysis of 21 Apiospora genomes using comparative genomics revels a genus with tremendous synthesis potential of carbohydrate active enzymes and secondary metabolites.</title>
        <authorList>
            <person name="Sorensen T."/>
        </authorList>
    </citation>
    <scope>NUCLEOTIDE SEQUENCE [LARGE SCALE GENOMIC DNA]</scope>
    <source>
        <strain evidence="7 8">CBS 20057</strain>
    </source>
</reference>
<proteinExistence type="inferred from homology"/>
<dbReference type="Gene3D" id="3.40.50.1820">
    <property type="entry name" value="alpha/beta hydrolase"/>
    <property type="match status" value="1"/>
</dbReference>
<dbReference type="InterPro" id="IPR029058">
    <property type="entry name" value="AB_hydrolase_fold"/>
</dbReference>
<dbReference type="InterPro" id="IPR001680">
    <property type="entry name" value="WD40_rpt"/>
</dbReference>
<dbReference type="Proteomes" id="UP001396898">
    <property type="component" value="Unassembled WGS sequence"/>
</dbReference>
<gene>
    <name evidence="7" type="ORF">PG991_002767</name>
</gene>
<dbReference type="Pfam" id="PF24883">
    <property type="entry name" value="NPHP3_N"/>
    <property type="match status" value="1"/>
</dbReference>
<feature type="region of interest" description="Disordered" evidence="3">
    <location>
        <begin position="1"/>
        <end position="33"/>
    </location>
</feature>
<feature type="compositionally biased region" description="Polar residues" evidence="3">
    <location>
        <begin position="9"/>
        <end position="21"/>
    </location>
</feature>
<comment type="similarity">
    <text evidence="1">Belongs to the putative lipase ROG1 family.</text>
</comment>
<evidence type="ECO:0000259" key="5">
    <source>
        <dbReference type="Pfam" id="PF22939"/>
    </source>
</evidence>
<organism evidence="7 8">
    <name type="scientific">Apiospora marii</name>
    <dbReference type="NCBI Taxonomy" id="335849"/>
    <lineage>
        <taxon>Eukaryota</taxon>
        <taxon>Fungi</taxon>
        <taxon>Dikarya</taxon>
        <taxon>Ascomycota</taxon>
        <taxon>Pezizomycotina</taxon>
        <taxon>Sordariomycetes</taxon>
        <taxon>Xylariomycetidae</taxon>
        <taxon>Amphisphaeriales</taxon>
        <taxon>Apiosporaceae</taxon>
        <taxon>Apiospora</taxon>
    </lineage>
</organism>
<keyword evidence="2" id="KW-0677">Repeat</keyword>
<accession>A0ABR1SGG9</accession>
<dbReference type="InterPro" id="IPR036322">
    <property type="entry name" value="WD40_repeat_dom_sf"/>
</dbReference>
<evidence type="ECO:0000259" key="6">
    <source>
        <dbReference type="Pfam" id="PF24883"/>
    </source>
</evidence>
<dbReference type="PANTHER" id="PTHR10039">
    <property type="entry name" value="AMELOGENIN"/>
    <property type="match status" value="1"/>
</dbReference>
<dbReference type="InterPro" id="IPR056884">
    <property type="entry name" value="NPHP3-like_N"/>
</dbReference>
<evidence type="ECO:0008006" key="9">
    <source>
        <dbReference type="Google" id="ProtNLM"/>
    </source>
</evidence>
<feature type="domain" description="DUF676" evidence="4">
    <location>
        <begin position="79"/>
        <end position="206"/>
    </location>
</feature>
<comment type="caution">
    <text evidence="7">The sequence shown here is derived from an EMBL/GenBank/DDBJ whole genome shotgun (WGS) entry which is preliminary data.</text>
</comment>
<evidence type="ECO:0000256" key="2">
    <source>
        <dbReference type="ARBA" id="ARBA00022737"/>
    </source>
</evidence>
<dbReference type="Pfam" id="PF22939">
    <property type="entry name" value="WHD_GPIID"/>
    <property type="match status" value="1"/>
</dbReference>
<evidence type="ECO:0000256" key="1">
    <source>
        <dbReference type="ARBA" id="ARBA00007920"/>
    </source>
</evidence>
<dbReference type="SUPFAM" id="SSF53474">
    <property type="entry name" value="alpha/beta-Hydrolases"/>
    <property type="match status" value="1"/>
</dbReference>
<dbReference type="PANTHER" id="PTHR10039:SF16">
    <property type="entry name" value="GPI INOSITOL-DEACYLASE"/>
    <property type="match status" value="1"/>
</dbReference>
<evidence type="ECO:0000313" key="8">
    <source>
        <dbReference type="Proteomes" id="UP001396898"/>
    </source>
</evidence>
<evidence type="ECO:0000313" key="7">
    <source>
        <dbReference type="EMBL" id="KAK8033369.1"/>
    </source>
</evidence>
<evidence type="ECO:0000259" key="4">
    <source>
        <dbReference type="Pfam" id="PF05057"/>
    </source>
</evidence>
<feature type="domain" description="GPI inositol-deacylase winged helix" evidence="5">
    <location>
        <begin position="634"/>
        <end position="720"/>
    </location>
</feature>
<dbReference type="InterPro" id="IPR015943">
    <property type="entry name" value="WD40/YVTN_repeat-like_dom_sf"/>
</dbReference>
<keyword evidence="8" id="KW-1185">Reference proteome</keyword>
<protein>
    <recommendedName>
        <fullName evidence="9">GPI inositol-deacylase</fullName>
    </recommendedName>
</protein>
<dbReference type="Gene3D" id="2.130.10.10">
    <property type="entry name" value="YVTN repeat-like/Quinoprotein amine dehydrogenase"/>
    <property type="match status" value="2"/>
</dbReference>
<sequence length="1676" mass="186410">MDENDRDTTNPTARNAHQSGQVRPKTSDTFASTKSGKSVLGIFRKDTVSSEQKDKDPPKGTYGLTTLYDPEVVVPRADIVFVHGLNGGSQSTWTKGDDTNFWPKFWLPSDDGFADVRIHSFGYHSGISKQSILHIQDFARNLLSAIHDAPSIVPKQNVPLILVGHSMGGLVIKMAYVLGHSDPEFKDTIANVFAMFFLGVPHHGASIAQTLSRLLSFHGARPFVNELFPSSNTLSLLNEEFPRLSKQLRLFSFFETRPMLGNSLIVDREAAVLGYTNERRVYLDANHRDVARFSSPEDPSFLMIRNAMATLINDSREADSGMNSPNDANMPCMEIVDPRLKGDLNRFLGAPKIPEDDLTRFQSLRLRGSCEWLLQRHTYIDWKSTRISANTFWLRGRPGAGKSVISGAVISDLHENGKDCCYFFFGKGDKSKITIKSFLRSMALQMATIHPGIARMITGIAAKSDESTLEKNDAGVIWRKLFLNGILKYKLRRPQYWVIDALDESNADAELIAFLTKAQEYWPLYIFATSRNSIDSASGLLTRMMDVVSETVTEEDNYKDIELLLEHRQHRFPAPTPELRALMARRVLVKSQGCFLWAQLVVQGLLEVGTTAQAEHVIDNNSSDMDTLYLSILDRMSTSMNRDSINAIFTWATCCSRPLFLEELQAAIKVHIKADIGDMKRFISDFCGNLVFIDRLGRLQLIHLTARELLTRDSLDSVYRVKKGDGHRTLALVCIEYLVGEDTGKTSRTSKVQIRDDILQTPFANYAMDNLFHHLSQCGSYDDRLILALARFLGSPKVLSWIEHVARRTELDKIFAAGKILGHVVRLRARNTPPIGLQRERETMDRWSSDLQRIATKFGRRLTTTPYSIHHLVPPMCPPSSAIYQQFSSVRGLSVSGTSNKTWDDCLSTMSFTRPSRPNIIATTSGAVAIGTSNGVILYDDTTFQEVAGIRCGEPIWAAAFSDDGTMVAMAGPKRVHIWDNEKNLQVQVIPTKTMCLDLAFGEEGSTLWIALRNNQLLCWEIDEERLRPGYPINWTDDLEWKPELSANSPSRAVFCMHMNLLAIVYRGEDLVLWHLEEELVFDFYAKEFGSQLNAISGPVDGIPAVIWDVAFSASQGTTLLAVAYHDGDLVVFDTETGTVIDTQPAFPQTLRSSPDGRTLASGDSQGSISLYDFPTLKFLYKIQFEADALKIRALAFTLDNLRLIEVRGSQCRVWEPSILLREDADDGGSDISMTTAPLEIEYQATKALDITAMAIVHSAPLVFCGKEDGTVHIYDISFTPKQQELFVQTRSCPIILLHYDFTSNLLTCCDAATRVTTRKVSRGPRNTWAVSEGMLETRPGTKVEQIACSGKHGRVLVSTDDHNTLWAIGEGGQEISPPSEYVKRIDGSTRPSWVQHANSDTLIRVMDFGANIYSWSDLRLIRTVSFTALDPPMTDSIIQLQHNRFFATISKDESSNDGGRSSNQRSGIHVWDMAVFEAPHATTSPEQSNGSINSTTTTGKVKPAIDLGTLSTVVEQAIGVTNGRFVFLDRDYWVCSIDLTLAPVTWNKDFTTSGSSPNLERRFSDSGLRQTTLSIGPGNVVRHFFVPYEWISMVTKVQAGMGSRREIIFVNRSELAIVKKGLDVCEQGFFKPSRAAEGASVAAAGGSSGNGGLLPVRPGGATMSGGIWNRERYSV</sequence>
<dbReference type="InterPro" id="IPR007751">
    <property type="entry name" value="DUF676_lipase-like"/>
</dbReference>
<dbReference type="Pfam" id="PF05057">
    <property type="entry name" value="DUF676"/>
    <property type="match status" value="1"/>
</dbReference>
<dbReference type="SMART" id="SM00320">
    <property type="entry name" value="WD40"/>
    <property type="match status" value="5"/>
</dbReference>
<feature type="domain" description="Nephrocystin 3-like N-terminal" evidence="6">
    <location>
        <begin position="368"/>
        <end position="531"/>
    </location>
</feature>
<dbReference type="EMBL" id="JAQQWI010000006">
    <property type="protein sequence ID" value="KAK8033369.1"/>
    <property type="molecule type" value="Genomic_DNA"/>
</dbReference>
<name>A0ABR1SGG9_9PEZI</name>
<dbReference type="InterPro" id="IPR054471">
    <property type="entry name" value="GPIID_WHD"/>
</dbReference>
<feature type="compositionally biased region" description="Basic and acidic residues" evidence="3">
    <location>
        <begin position="43"/>
        <end position="58"/>
    </location>
</feature>
<feature type="region of interest" description="Disordered" evidence="3">
    <location>
        <begin position="43"/>
        <end position="62"/>
    </location>
</feature>
<dbReference type="SUPFAM" id="SSF50978">
    <property type="entry name" value="WD40 repeat-like"/>
    <property type="match status" value="2"/>
</dbReference>
<evidence type="ECO:0000256" key="3">
    <source>
        <dbReference type="SAM" id="MobiDB-lite"/>
    </source>
</evidence>